<sequence>MVRKAIYITIALIIASTMLFYLSQFRFNMIWGKPVGIVEDLKSMVVKYDPNVSSTFKKPYNKLKNELLYARLTNTVEGQTEHTIIIIRNKDCLINIVREFDKLKSTVPQEYNPAEYKLSDFKFYNLTIWREGKSVTYVFGQNDSDYYEGSTAWRTKNGNMVLRKMPEKLIRLIMEPSTKK</sequence>
<protein>
    <submittedName>
        <fullName evidence="2">Uncharacterized protein</fullName>
    </submittedName>
</protein>
<dbReference type="HOGENOM" id="CLU_1493908_0_0_9"/>
<evidence type="ECO:0000313" key="2">
    <source>
        <dbReference type="EMBL" id="ACV64120.1"/>
    </source>
</evidence>
<keyword evidence="1" id="KW-1133">Transmembrane helix</keyword>
<keyword evidence="3" id="KW-1185">Reference proteome</keyword>
<dbReference type="KEGG" id="dae:Dtox_3394"/>
<organism evidence="2 3">
    <name type="scientific">Desulfofarcimen acetoxidans (strain ATCC 49208 / DSM 771 / KCTC 5769 / VKM B-1644 / 5575)</name>
    <name type="common">Desulfotomaculum acetoxidans</name>
    <dbReference type="NCBI Taxonomy" id="485916"/>
    <lineage>
        <taxon>Bacteria</taxon>
        <taxon>Bacillati</taxon>
        <taxon>Bacillota</taxon>
        <taxon>Clostridia</taxon>
        <taxon>Eubacteriales</taxon>
        <taxon>Peptococcaceae</taxon>
        <taxon>Desulfofarcimen</taxon>
    </lineage>
</organism>
<feature type="transmembrane region" description="Helical" evidence="1">
    <location>
        <begin position="6"/>
        <end position="23"/>
    </location>
</feature>
<accession>C8W6L1</accession>
<dbReference type="AlphaFoldDB" id="C8W6L1"/>
<dbReference type="Proteomes" id="UP000002217">
    <property type="component" value="Chromosome"/>
</dbReference>
<dbReference type="EMBL" id="CP001720">
    <property type="protein sequence ID" value="ACV64120.1"/>
    <property type="molecule type" value="Genomic_DNA"/>
</dbReference>
<reference evidence="2 3" key="1">
    <citation type="journal article" date="2009" name="Stand. Genomic Sci.">
        <title>Complete genome sequence of Desulfotomaculum acetoxidans type strain (5575).</title>
        <authorList>
            <person name="Spring S."/>
            <person name="Lapidus A."/>
            <person name="Schroder M."/>
            <person name="Gleim D."/>
            <person name="Sims D."/>
            <person name="Meincke L."/>
            <person name="Glavina Del Rio T."/>
            <person name="Tice H."/>
            <person name="Copeland A."/>
            <person name="Cheng J.F."/>
            <person name="Lucas S."/>
            <person name="Chen F."/>
            <person name="Nolan M."/>
            <person name="Bruce D."/>
            <person name="Goodwin L."/>
            <person name="Pitluck S."/>
            <person name="Ivanova N."/>
            <person name="Mavromatis K."/>
            <person name="Mikhailova N."/>
            <person name="Pati A."/>
            <person name="Chen A."/>
            <person name="Palaniappan K."/>
            <person name="Land M."/>
            <person name="Hauser L."/>
            <person name="Chang Y.J."/>
            <person name="Jeffries C.D."/>
            <person name="Chain P."/>
            <person name="Saunders E."/>
            <person name="Brettin T."/>
            <person name="Detter J.C."/>
            <person name="Goker M."/>
            <person name="Bristow J."/>
            <person name="Eisen J.A."/>
            <person name="Markowitz V."/>
            <person name="Hugenholtz P."/>
            <person name="Kyrpides N.C."/>
            <person name="Klenk H.P."/>
            <person name="Han C."/>
        </authorList>
    </citation>
    <scope>NUCLEOTIDE SEQUENCE [LARGE SCALE GENOMIC DNA]</scope>
    <source>
        <strain evidence="3">ATCC 49208 / DSM 771 / VKM B-1644</strain>
    </source>
</reference>
<name>C8W6L1_DESAS</name>
<gene>
    <name evidence="2" type="ordered locus">Dtox_3394</name>
</gene>
<keyword evidence="1" id="KW-0472">Membrane</keyword>
<evidence type="ECO:0000313" key="3">
    <source>
        <dbReference type="Proteomes" id="UP000002217"/>
    </source>
</evidence>
<evidence type="ECO:0000256" key="1">
    <source>
        <dbReference type="SAM" id="Phobius"/>
    </source>
</evidence>
<proteinExistence type="predicted"/>
<keyword evidence="1" id="KW-0812">Transmembrane</keyword>